<proteinExistence type="predicted"/>
<gene>
    <name evidence="1" type="ORF">AFUS01_LOCUS21745</name>
</gene>
<dbReference type="Proteomes" id="UP000708208">
    <property type="component" value="Unassembled WGS sequence"/>
</dbReference>
<evidence type="ECO:0000313" key="2">
    <source>
        <dbReference type="Proteomes" id="UP000708208"/>
    </source>
</evidence>
<name>A0A8J2KDU9_9HEXA</name>
<dbReference type="EMBL" id="CAJVCH010246367">
    <property type="protein sequence ID" value="CAG7733291.1"/>
    <property type="molecule type" value="Genomic_DNA"/>
</dbReference>
<keyword evidence="2" id="KW-1185">Reference proteome</keyword>
<evidence type="ECO:0000313" key="1">
    <source>
        <dbReference type="EMBL" id="CAG7733291.1"/>
    </source>
</evidence>
<organism evidence="1 2">
    <name type="scientific">Allacma fusca</name>
    <dbReference type="NCBI Taxonomy" id="39272"/>
    <lineage>
        <taxon>Eukaryota</taxon>
        <taxon>Metazoa</taxon>
        <taxon>Ecdysozoa</taxon>
        <taxon>Arthropoda</taxon>
        <taxon>Hexapoda</taxon>
        <taxon>Collembola</taxon>
        <taxon>Symphypleona</taxon>
        <taxon>Sminthuridae</taxon>
        <taxon>Allacma</taxon>
    </lineage>
</organism>
<reference evidence="1" key="1">
    <citation type="submission" date="2021-06" db="EMBL/GenBank/DDBJ databases">
        <authorList>
            <person name="Hodson N. C."/>
            <person name="Mongue J. A."/>
            <person name="Jaron S. K."/>
        </authorList>
    </citation>
    <scope>NUCLEOTIDE SEQUENCE</scope>
</reference>
<feature type="non-terminal residue" evidence="1">
    <location>
        <position position="86"/>
    </location>
</feature>
<comment type="caution">
    <text evidence="1">The sequence shown here is derived from an EMBL/GenBank/DDBJ whole genome shotgun (WGS) entry which is preliminary data.</text>
</comment>
<dbReference type="AlphaFoldDB" id="A0A8J2KDU9"/>
<accession>A0A8J2KDU9</accession>
<protein>
    <submittedName>
        <fullName evidence="1">Uncharacterized protein</fullName>
    </submittedName>
</protein>
<sequence length="86" mass="9690">MLVILSGCDNITTGENATDVSVAEMTYSDMVNVLGKKRAHFKCEGNVTNYKTTKHWKKCKLEDKLDKKEYTQFPCALSCFETAIGF</sequence>